<dbReference type="InterPro" id="IPR037294">
    <property type="entry name" value="ABC_BtuC-like"/>
</dbReference>
<dbReference type="PATRIC" id="fig|670052.7.peg.3889"/>
<comment type="similarity">
    <text evidence="2 6">Belongs to the ABC-3 integral membrane protein family.</text>
</comment>
<feature type="transmembrane region" description="Helical" evidence="7">
    <location>
        <begin position="258"/>
        <end position="280"/>
    </location>
</feature>
<dbReference type="Pfam" id="PF00950">
    <property type="entry name" value="ABC-3"/>
    <property type="match status" value="1"/>
</dbReference>
<keyword evidence="5 7" id="KW-0472">Membrane</keyword>
<keyword evidence="3 6" id="KW-0812">Transmembrane</keyword>
<dbReference type="GO" id="GO:0043190">
    <property type="term" value="C:ATP-binding cassette (ABC) transporter complex"/>
    <property type="evidence" value="ECO:0007669"/>
    <property type="project" value="InterPro"/>
</dbReference>
<dbReference type="OrthoDB" id="4425802at2"/>
<gene>
    <name evidence="8" type="ORF">PA27867_3784</name>
</gene>
<evidence type="ECO:0000256" key="3">
    <source>
        <dbReference type="ARBA" id="ARBA00022692"/>
    </source>
</evidence>
<feature type="transmembrane region" description="Helical" evidence="7">
    <location>
        <begin position="16"/>
        <end position="38"/>
    </location>
</feature>
<dbReference type="PANTHER" id="PTHR30477">
    <property type="entry name" value="ABC-TRANSPORTER METAL-BINDING PROTEIN"/>
    <property type="match status" value="1"/>
</dbReference>
<evidence type="ECO:0000256" key="6">
    <source>
        <dbReference type="RuleBase" id="RU003943"/>
    </source>
</evidence>
<dbReference type="RefSeq" id="WP_066598606.1">
    <property type="nucleotide sequence ID" value="NZ_CP016282.1"/>
</dbReference>
<evidence type="ECO:0000313" key="9">
    <source>
        <dbReference type="Proteomes" id="UP000092582"/>
    </source>
</evidence>
<feature type="transmembrane region" description="Helical" evidence="7">
    <location>
        <begin position="95"/>
        <end position="114"/>
    </location>
</feature>
<dbReference type="GO" id="GO:0055085">
    <property type="term" value="P:transmembrane transport"/>
    <property type="evidence" value="ECO:0007669"/>
    <property type="project" value="InterPro"/>
</dbReference>
<feature type="transmembrane region" description="Helical" evidence="7">
    <location>
        <begin position="226"/>
        <end position="246"/>
    </location>
</feature>
<feature type="transmembrane region" description="Helical" evidence="7">
    <location>
        <begin position="140"/>
        <end position="158"/>
    </location>
</feature>
<sequence length="307" mass="31768">MIDLLGPLFTAFSLPFMARALVVLLALSLVAGIVGVLVNLRSLEFISDGLTHSIFPGIAIGFVWGGRDGLFLGAMIAAVLAAVVLTLITRRAVSGGAAIAIVFTAMFSIGILVVSRQTNYAGQLEQLLFGRLLTVTPTEVTQTLVICALALLLVGLTLKQQVYRAFDPTAVAAAGYRPLLLDLLLNVAIALVVVAASSAVGNLLVLAVLIVPGAVARLITARLWLLFPLAAGFAALCAWVGLALGFEASVTAGIDLPSGATVVLVLVAGYLLVLLVRVLADRMRRPADADDAEDAPAADPAPQAVRA</sequence>
<evidence type="ECO:0000256" key="5">
    <source>
        <dbReference type="ARBA" id="ARBA00023136"/>
    </source>
</evidence>
<dbReference type="AlphaFoldDB" id="A0A1B1BPY5"/>
<keyword evidence="6" id="KW-0813">Transport</keyword>
<dbReference type="GO" id="GO:0010043">
    <property type="term" value="P:response to zinc ion"/>
    <property type="evidence" value="ECO:0007669"/>
    <property type="project" value="TreeGrafter"/>
</dbReference>
<protein>
    <submittedName>
        <fullName evidence="8">ABC transporter integral membrane protein</fullName>
    </submittedName>
</protein>
<evidence type="ECO:0000313" key="8">
    <source>
        <dbReference type="EMBL" id="ANP74699.1"/>
    </source>
</evidence>
<dbReference type="STRING" id="670052.PA27867_3784"/>
<proteinExistence type="inferred from homology"/>
<dbReference type="SUPFAM" id="SSF81345">
    <property type="entry name" value="ABC transporter involved in vitamin B12 uptake, BtuC"/>
    <property type="match status" value="1"/>
</dbReference>
<dbReference type="Proteomes" id="UP000092582">
    <property type="component" value="Chromosome 1"/>
</dbReference>
<evidence type="ECO:0000256" key="7">
    <source>
        <dbReference type="SAM" id="Phobius"/>
    </source>
</evidence>
<keyword evidence="4 7" id="KW-1133">Transmembrane helix</keyword>
<dbReference type="EMBL" id="CP016282">
    <property type="protein sequence ID" value="ANP74699.1"/>
    <property type="molecule type" value="Genomic_DNA"/>
</dbReference>
<dbReference type="InterPro" id="IPR001626">
    <property type="entry name" value="ABC_TroCD"/>
</dbReference>
<organism evidence="8 9">
    <name type="scientific">Cryobacterium arcticum</name>
    <dbReference type="NCBI Taxonomy" id="670052"/>
    <lineage>
        <taxon>Bacteria</taxon>
        <taxon>Bacillati</taxon>
        <taxon>Actinomycetota</taxon>
        <taxon>Actinomycetes</taxon>
        <taxon>Micrococcales</taxon>
        <taxon>Microbacteriaceae</taxon>
        <taxon>Cryobacterium</taxon>
    </lineage>
</organism>
<feature type="transmembrane region" description="Helical" evidence="7">
    <location>
        <begin position="70"/>
        <end position="88"/>
    </location>
</feature>
<keyword evidence="9" id="KW-1185">Reference proteome</keyword>
<dbReference type="PANTHER" id="PTHR30477:SF13">
    <property type="entry name" value="IRON TRANSPORT SYSTEM MEMBRANE PROTEIN HI_0360-RELATED"/>
    <property type="match status" value="1"/>
</dbReference>
<evidence type="ECO:0000256" key="2">
    <source>
        <dbReference type="ARBA" id="ARBA00008034"/>
    </source>
</evidence>
<dbReference type="KEGG" id="cart:PA27867_3784"/>
<evidence type="ECO:0000256" key="4">
    <source>
        <dbReference type="ARBA" id="ARBA00022989"/>
    </source>
</evidence>
<evidence type="ECO:0000256" key="1">
    <source>
        <dbReference type="ARBA" id="ARBA00004141"/>
    </source>
</evidence>
<comment type="subcellular location">
    <subcellularLocation>
        <location evidence="6">Cell membrane</location>
        <topology evidence="6">Multi-pass membrane protein</topology>
    </subcellularLocation>
    <subcellularLocation>
        <location evidence="1">Membrane</location>
        <topology evidence="1">Multi-pass membrane protein</topology>
    </subcellularLocation>
</comment>
<reference evidence="8 9" key="1">
    <citation type="submission" date="2016-06" db="EMBL/GenBank/DDBJ databases">
        <title>Genome sequencing of Cryobacterium arcticum PAMC 27867.</title>
        <authorList>
            <person name="Lee J."/>
            <person name="Kim O.-S."/>
        </authorList>
    </citation>
    <scope>NUCLEOTIDE SEQUENCE [LARGE SCALE GENOMIC DNA]</scope>
    <source>
        <strain evidence="8 9">PAMC 27867</strain>
    </source>
</reference>
<accession>A0A1B1BPY5</accession>
<name>A0A1B1BPY5_9MICO</name>
<dbReference type="Gene3D" id="1.10.3470.10">
    <property type="entry name" value="ABC transporter involved in vitamin B12 uptake, BtuC"/>
    <property type="match status" value="1"/>
</dbReference>